<feature type="non-terminal residue" evidence="2">
    <location>
        <position position="1"/>
    </location>
</feature>
<dbReference type="Pfam" id="PF01610">
    <property type="entry name" value="DDE_Tnp_ISL3"/>
    <property type="match status" value="1"/>
</dbReference>
<comment type="caution">
    <text evidence="2">The sequence shown here is derived from an EMBL/GenBank/DDBJ whole genome shotgun (WGS) entry which is preliminary data.</text>
</comment>
<evidence type="ECO:0000313" key="3">
    <source>
        <dbReference type="Proteomes" id="UP001595884"/>
    </source>
</evidence>
<evidence type="ECO:0000259" key="1">
    <source>
        <dbReference type="Pfam" id="PF01610"/>
    </source>
</evidence>
<gene>
    <name evidence="2" type="ORF">ACFO7V_01405</name>
</gene>
<organism evidence="2 3">
    <name type="scientific">Glutamicibacter bergerei</name>
    <dbReference type="NCBI Taxonomy" id="256702"/>
    <lineage>
        <taxon>Bacteria</taxon>
        <taxon>Bacillati</taxon>
        <taxon>Actinomycetota</taxon>
        <taxon>Actinomycetes</taxon>
        <taxon>Micrococcales</taxon>
        <taxon>Micrococcaceae</taxon>
        <taxon>Glutamicibacter</taxon>
    </lineage>
</organism>
<evidence type="ECO:0000313" key="2">
    <source>
        <dbReference type="EMBL" id="MFC4714802.1"/>
    </source>
</evidence>
<name>A0ABV9MG28_9MICC</name>
<feature type="domain" description="Transposase IS204/IS1001/IS1096/IS1165 DDE" evidence="1">
    <location>
        <begin position="2"/>
        <end position="102"/>
    </location>
</feature>
<keyword evidence="3" id="KW-1185">Reference proteome</keyword>
<protein>
    <submittedName>
        <fullName evidence="2">Transposase</fullName>
    </submittedName>
</protein>
<sequence>LESDPELGVIYGIKEHVRQLLKIADIHEFQSRWAVLEKSVKATKMTEAKTLFRTLTAWRRELLVFVRTRLTNARSEAANLTAKNLKRIGRGYRNHGHYRLRILLYTAGLRPC</sequence>
<dbReference type="Proteomes" id="UP001595884">
    <property type="component" value="Unassembled WGS sequence"/>
</dbReference>
<reference evidence="3" key="1">
    <citation type="journal article" date="2019" name="Int. J. Syst. Evol. Microbiol.">
        <title>The Global Catalogue of Microorganisms (GCM) 10K type strain sequencing project: providing services to taxonomists for standard genome sequencing and annotation.</title>
        <authorList>
            <consortium name="The Broad Institute Genomics Platform"/>
            <consortium name="The Broad Institute Genome Sequencing Center for Infectious Disease"/>
            <person name="Wu L."/>
            <person name="Ma J."/>
        </authorList>
    </citation>
    <scope>NUCLEOTIDE SEQUENCE [LARGE SCALE GENOMIC DNA]</scope>
    <source>
        <strain evidence="3">CGMCC 1.12849</strain>
    </source>
</reference>
<dbReference type="InterPro" id="IPR002560">
    <property type="entry name" value="Transposase_DDE"/>
</dbReference>
<dbReference type="RefSeq" id="WP_382411657.1">
    <property type="nucleotide sequence ID" value="NZ_JBHSHE010000007.1"/>
</dbReference>
<accession>A0ABV9MG28</accession>
<dbReference type="EMBL" id="JBHSHE010000007">
    <property type="protein sequence ID" value="MFC4714802.1"/>
    <property type="molecule type" value="Genomic_DNA"/>
</dbReference>
<proteinExistence type="predicted"/>